<accession>A0A8R1YU06</accession>
<dbReference type="Proteomes" id="UP000005239">
    <property type="component" value="Unassembled WGS sequence"/>
</dbReference>
<proteinExistence type="predicted"/>
<evidence type="ECO:0000313" key="2">
    <source>
        <dbReference type="Proteomes" id="UP000005239"/>
    </source>
</evidence>
<dbReference type="PROSITE" id="PS50181">
    <property type="entry name" value="FBOX"/>
    <property type="match status" value="1"/>
</dbReference>
<name>A0A2A6CRY7_PRIPA</name>
<gene>
    <name evidence="1" type="primary">WBGene00276249</name>
</gene>
<keyword evidence="2" id="KW-1185">Reference proteome</keyword>
<organism evidence="1 2">
    <name type="scientific">Pristionchus pacificus</name>
    <name type="common">Parasitic nematode worm</name>
    <dbReference type="NCBI Taxonomy" id="54126"/>
    <lineage>
        <taxon>Eukaryota</taxon>
        <taxon>Metazoa</taxon>
        <taxon>Ecdysozoa</taxon>
        <taxon>Nematoda</taxon>
        <taxon>Chromadorea</taxon>
        <taxon>Rhabditida</taxon>
        <taxon>Rhabditina</taxon>
        <taxon>Diplogasteromorpha</taxon>
        <taxon>Diplogasteroidea</taxon>
        <taxon>Neodiplogasteridae</taxon>
        <taxon>Pristionchus</taxon>
    </lineage>
</organism>
<dbReference type="SUPFAM" id="SSF81383">
    <property type="entry name" value="F-box domain"/>
    <property type="match status" value="1"/>
</dbReference>
<accession>A0A2A6CRY7</accession>
<dbReference type="AlphaFoldDB" id="A0A2A6CRY7"/>
<reference evidence="2" key="1">
    <citation type="journal article" date="2008" name="Nat. Genet.">
        <title>The Pristionchus pacificus genome provides a unique perspective on nematode lifestyle and parasitism.</title>
        <authorList>
            <person name="Dieterich C."/>
            <person name="Clifton S.W."/>
            <person name="Schuster L.N."/>
            <person name="Chinwalla A."/>
            <person name="Delehaunty K."/>
            <person name="Dinkelacker I."/>
            <person name="Fulton L."/>
            <person name="Fulton R."/>
            <person name="Godfrey J."/>
            <person name="Minx P."/>
            <person name="Mitreva M."/>
            <person name="Roeseler W."/>
            <person name="Tian H."/>
            <person name="Witte H."/>
            <person name="Yang S.P."/>
            <person name="Wilson R.K."/>
            <person name="Sommer R.J."/>
        </authorList>
    </citation>
    <scope>NUCLEOTIDE SEQUENCE [LARGE SCALE GENOMIC DNA]</scope>
    <source>
        <strain evidence="2">PS312</strain>
    </source>
</reference>
<sequence>MTINIIRLPKNAFLNILKFSDIQSQLRLRQVSKSVQEFVDFSVLQLKKSIVKSFVCEEIFIAIKSPVQNAEIEAIQQILHSNHKKWRIEADTETGAMDIKVGMYAVKTKEDLGRNKRMITIKKIQH</sequence>
<dbReference type="InterPro" id="IPR001810">
    <property type="entry name" value="F-box_dom"/>
</dbReference>
<dbReference type="EnsemblMetazoa" id="PPA37880.1">
    <property type="protein sequence ID" value="PPA37880.1"/>
    <property type="gene ID" value="WBGene00276249"/>
</dbReference>
<dbReference type="InterPro" id="IPR036047">
    <property type="entry name" value="F-box-like_dom_sf"/>
</dbReference>
<evidence type="ECO:0000313" key="1">
    <source>
        <dbReference type="EnsemblMetazoa" id="PPA37880.1"/>
    </source>
</evidence>
<reference evidence="1" key="2">
    <citation type="submission" date="2022-06" db="UniProtKB">
        <authorList>
            <consortium name="EnsemblMetazoa"/>
        </authorList>
    </citation>
    <scope>IDENTIFICATION</scope>
    <source>
        <strain evidence="1">PS312</strain>
    </source>
</reference>
<dbReference type="Pfam" id="PF00646">
    <property type="entry name" value="F-box"/>
    <property type="match status" value="1"/>
</dbReference>
<protein>
    <submittedName>
        <fullName evidence="1">F-box domain-containing protein</fullName>
    </submittedName>
</protein>